<accession>A0ABS9D020</accession>
<evidence type="ECO:0008006" key="3">
    <source>
        <dbReference type="Google" id="ProtNLM"/>
    </source>
</evidence>
<proteinExistence type="predicted"/>
<comment type="caution">
    <text evidence="1">The sequence shown here is derived from an EMBL/GenBank/DDBJ whole genome shotgun (WGS) entry which is preliminary data.</text>
</comment>
<keyword evidence="2" id="KW-1185">Reference proteome</keyword>
<dbReference type="EMBL" id="JAKGAQ010000005">
    <property type="protein sequence ID" value="MCF2872672.1"/>
    <property type="molecule type" value="Genomic_DNA"/>
</dbReference>
<gene>
    <name evidence="1" type="ORF">L0664_16490</name>
</gene>
<reference evidence="1 2" key="1">
    <citation type="submission" date="2022-01" db="EMBL/GenBank/DDBJ databases">
        <title>Octadecabacter sp. nov., isolated from a marine alga.</title>
        <authorList>
            <person name="Jin M.S."/>
            <person name="Kim H.M."/>
            <person name="Han D.M."/>
            <person name="Jung J.J."/>
            <person name="Jeon C.O."/>
        </authorList>
    </citation>
    <scope>NUCLEOTIDE SEQUENCE [LARGE SCALE GENOMIC DNA]</scope>
    <source>
        <strain evidence="1 2">G9-8</strain>
    </source>
</reference>
<sequence>MVVFLPAFDPRKVSPKVDVHRREYLNRLEQEKTKPEPSIPDDPKEFARQMWDDYVVDINLGLELAPTNREIYVALKKWSESEQDMTTELKADLFDALAHGLPKARIGETKLRNARLRTIGLALVRNYPNLSLERDRKHYEKPKPDEDPVCAASIIASLKFEGVAGERVVTEAIADRNQIDTSKLSKTNGTSSD</sequence>
<protein>
    <recommendedName>
        <fullName evidence="3">Terminase small subunit</fullName>
    </recommendedName>
</protein>
<dbReference type="RefSeq" id="WP_235227003.1">
    <property type="nucleotide sequence ID" value="NZ_JAKGAQ010000005.1"/>
</dbReference>
<dbReference type="Proteomes" id="UP001200557">
    <property type="component" value="Unassembled WGS sequence"/>
</dbReference>
<organism evidence="1 2">
    <name type="scientific">Octadecabacter dasysiphoniae</name>
    <dbReference type="NCBI Taxonomy" id="2909341"/>
    <lineage>
        <taxon>Bacteria</taxon>
        <taxon>Pseudomonadati</taxon>
        <taxon>Pseudomonadota</taxon>
        <taxon>Alphaproteobacteria</taxon>
        <taxon>Rhodobacterales</taxon>
        <taxon>Roseobacteraceae</taxon>
        <taxon>Octadecabacter</taxon>
    </lineage>
</organism>
<evidence type="ECO:0000313" key="2">
    <source>
        <dbReference type="Proteomes" id="UP001200557"/>
    </source>
</evidence>
<name>A0ABS9D020_9RHOB</name>
<evidence type="ECO:0000313" key="1">
    <source>
        <dbReference type="EMBL" id="MCF2872672.1"/>
    </source>
</evidence>